<dbReference type="GO" id="GO:0005524">
    <property type="term" value="F:ATP binding"/>
    <property type="evidence" value="ECO:0007669"/>
    <property type="project" value="UniProtKB-KW"/>
</dbReference>
<keyword evidence="6" id="KW-0067">ATP-binding</keyword>
<sequence length="513" mass="57368">MSTIKVVNLTKKFGDFVAIDGMNLEVNKGEIHAICGENGAGKSTLMNMLFGLLKPSSGQIFINGIEMHFQSPKEAIAQGIGMVHQHFKLVPSFTVYENVLLGEEIVKGFKIQRNTEYKEVQKTIDHYKFDLDANAKVQDISVGAQQRVEIIKMLHRNVDILILDEPSAVLTPQETDELLDNLIALKKLGKTIIIITHKLDEVKKCADRITVIRRGKYIGTVNNEGVTQQEIARMMVGRDVNLDLQKVEIERGKPILTIENVNAYNDIGAQILHDISMNVHEGEIVGIAGVEGNGQSYLMNALSGMLKIHSGEILYQNESIKGLNPRQLRDKGIGLVPEDRYLHGLNKTMSIKENIIAGYHWRPLFSKLGFLLNKEQDKHASKLAKQFDIRNSENMDIEVGSLSGGNAQKVVIAREMSMDPLLLILSQPTRGVDIGSIEFIHQQVLNSRKKKKAVIVISSELSEIMTLSDRIYVMYKGRIIGERVTKETTKEEIGVLMAGITGEEEKPHEEKEE</sequence>
<evidence type="ECO:0000256" key="7">
    <source>
        <dbReference type="ARBA" id="ARBA00022967"/>
    </source>
</evidence>
<dbReference type="PATRIC" id="fig|1408103.3.peg.1368"/>
<keyword evidence="4" id="KW-0677">Repeat</keyword>
<evidence type="ECO:0000256" key="8">
    <source>
        <dbReference type="ARBA" id="ARBA00023136"/>
    </source>
</evidence>
<dbReference type="InterPro" id="IPR017871">
    <property type="entry name" value="ABC_transporter-like_CS"/>
</dbReference>
<evidence type="ECO:0000256" key="3">
    <source>
        <dbReference type="ARBA" id="ARBA00022475"/>
    </source>
</evidence>
<dbReference type="PROSITE" id="PS50893">
    <property type="entry name" value="ABC_TRANSPORTER_2"/>
    <property type="match status" value="2"/>
</dbReference>
<dbReference type="InterPro" id="IPR003439">
    <property type="entry name" value="ABC_transporter-like_ATP-bd"/>
</dbReference>
<dbReference type="PANTHER" id="PTHR43790">
    <property type="entry name" value="CARBOHYDRATE TRANSPORT ATP-BINDING PROTEIN MG119-RELATED"/>
    <property type="match status" value="1"/>
</dbReference>
<comment type="subcellular location">
    <subcellularLocation>
        <location evidence="1">Cell membrane</location>
        <topology evidence="1">Peripheral membrane protein</topology>
    </subcellularLocation>
</comment>
<accession>A0A0M2SXL8</accession>
<evidence type="ECO:0000256" key="5">
    <source>
        <dbReference type="ARBA" id="ARBA00022741"/>
    </source>
</evidence>
<dbReference type="AlphaFoldDB" id="A0A0M2SXL8"/>
<comment type="caution">
    <text evidence="10">The sequence shown here is derived from an EMBL/GenBank/DDBJ whole genome shotgun (WGS) entry which is preliminary data.</text>
</comment>
<dbReference type="Pfam" id="PF00005">
    <property type="entry name" value="ABC_tran"/>
    <property type="match status" value="2"/>
</dbReference>
<organism evidence="10 11">
    <name type="scientific">Mesobacillus campisalis</name>
    <dbReference type="NCBI Taxonomy" id="1408103"/>
    <lineage>
        <taxon>Bacteria</taxon>
        <taxon>Bacillati</taxon>
        <taxon>Bacillota</taxon>
        <taxon>Bacilli</taxon>
        <taxon>Bacillales</taxon>
        <taxon>Bacillaceae</taxon>
        <taxon>Mesobacillus</taxon>
    </lineage>
</organism>
<evidence type="ECO:0000256" key="2">
    <source>
        <dbReference type="ARBA" id="ARBA00022448"/>
    </source>
</evidence>
<dbReference type="OrthoDB" id="9766104at2"/>
<dbReference type="SUPFAM" id="SSF52540">
    <property type="entry name" value="P-loop containing nucleoside triphosphate hydrolases"/>
    <property type="match status" value="2"/>
</dbReference>
<dbReference type="PROSITE" id="PS00211">
    <property type="entry name" value="ABC_TRANSPORTER_1"/>
    <property type="match status" value="1"/>
</dbReference>
<proteinExistence type="predicted"/>
<dbReference type="GO" id="GO:0005886">
    <property type="term" value="C:plasma membrane"/>
    <property type="evidence" value="ECO:0007669"/>
    <property type="project" value="UniProtKB-SubCell"/>
</dbReference>
<dbReference type="EMBL" id="LAYY01000005">
    <property type="protein sequence ID" value="KKK38913.1"/>
    <property type="molecule type" value="Genomic_DNA"/>
</dbReference>
<dbReference type="InterPro" id="IPR050107">
    <property type="entry name" value="ABC_carbohydrate_import_ATPase"/>
</dbReference>
<feature type="domain" description="ABC transporter" evidence="9">
    <location>
        <begin position="256"/>
        <end position="501"/>
    </location>
</feature>
<name>A0A0M2SXL8_9BACI</name>
<dbReference type="SMART" id="SM00382">
    <property type="entry name" value="AAA"/>
    <property type="match status" value="2"/>
</dbReference>
<keyword evidence="5" id="KW-0547">Nucleotide-binding</keyword>
<keyword evidence="8" id="KW-0472">Membrane</keyword>
<evidence type="ECO:0000256" key="1">
    <source>
        <dbReference type="ARBA" id="ARBA00004202"/>
    </source>
</evidence>
<dbReference type="FunFam" id="3.40.50.300:FF:000127">
    <property type="entry name" value="Ribose import ATP-binding protein RbsA"/>
    <property type="match status" value="1"/>
</dbReference>
<feature type="domain" description="ABC transporter" evidence="9">
    <location>
        <begin position="4"/>
        <end position="239"/>
    </location>
</feature>
<keyword evidence="3" id="KW-1003">Cell membrane</keyword>
<evidence type="ECO:0000313" key="11">
    <source>
        <dbReference type="Proteomes" id="UP000034166"/>
    </source>
</evidence>
<keyword evidence="11" id="KW-1185">Reference proteome</keyword>
<dbReference type="InterPro" id="IPR027417">
    <property type="entry name" value="P-loop_NTPase"/>
</dbReference>
<dbReference type="Proteomes" id="UP000034166">
    <property type="component" value="Unassembled WGS sequence"/>
</dbReference>
<dbReference type="GO" id="GO:0016887">
    <property type="term" value="F:ATP hydrolysis activity"/>
    <property type="evidence" value="ECO:0007669"/>
    <property type="project" value="InterPro"/>
</dbReference>
<dbReference type="Gene3D" id="3.40.50.300">
    <property type="entry name" value="P-loop containing nucleotide triphosphate hydrolases"/>
    <property type="match status" value="2"/>
</dbReference>
<dbReference type="PANTHER" id="PTHR43790:SF4">
    <property type="entry name" value="GUANOSINE IMPORT ATP-BINDING PROTEIN NUPO"/>
    <property type="match status" value="1"/>
</dbReference>
<evidence type="ECO:0000256" key="6">
    <source>
        <dbReference type="ARBA" id="ARBA00022840"/>
    </source>
</evidence>
<evidence type="ECO:0000313" key="10">
    <source>
        <dbReference type="EMBL" id="KKK38913.1"/>
    </source>
</evidence>
<dbReference type="RefSeq" id="WP_046522847.1">
    <property type="nucleotide sequence ID" value="NZ_LAYY01000005.1"/>
</dbReference>
<keyword evidence="2" id="KW-0813">Transport</keyword>
<dbReference type="InterPro" id="IPR003593">
    <property type="entry name" value="AAA+_ATPase"/>
</dbReference>
<evidence type="ECO:0000259" key="9">
    <source>
        <dbReference type="PROSITE" id="PS50893"/>
    </source>
</evidence>
<gene>
    <name evidence="10" type="ORF">WQ57_06070</name>
</gene>
<dbReference type="CDD" id="cd03215">
    <property type="entry name" value="ABC_Carb_Monos_II"/>
    <property type="match status" value="1"/>
</dbReference>
<dbReference type="CDD" id="cd03216">
    <property type="entry name" value="ABC_Carb_Monos_I"/>
    <property type="match status" value="1"/>
</dbReference>
<keyword evidence="7" id="KW-1278">Translocase</keyword>
<protein>
    <recommendedName>
        <fullName evidence="9">ABC transporter domain-containing protein</fullName>
    </recommendedName>
</protein>
<evidence type="ECO:0000256" key="4">
    <source>
        <dbReference type="ARBA" id="ARBA00022737"/>
    </source>
</evidence>
<reference evidence="10 11" key="1">
    <citation type="submission" date="2015-04" db="EMBL/GenBank/DDBJ databases">
        <title>Taxonomic description and genome sequence of Bacillus campisalis sp. nov., a novel member of the genus Bacillus isolated from solar saltern.</title>
        <authorList>
            <person name="Mathan Kumar R."/>
            <person name="Kaur G."/>
            <person name="Kumar A."/>
            <person name="Singh N.K."/>
            <person name="Kaur N."/>
            <person name="Kumar N."/>
            <person name="Mayilraj S."/>
        </authorList>
    </citation>
    <scope>NUCLEOTIDE SEQUENCE [LARGE SCALE GENOMIC DNA]</scope>
    <source>
        <strain evidence="10 11">SA2-6</strain>
    </source>
</reference>